<evidence type="ECO:0000313" key="2">
    <source>
        <dbReference type="EMBL" id="NOU93640.1"/>
    </source>
</evidence>
<protein>
    <recommendedName>
        <fullName evidence="1">Phospholipase C/D domain-containing protein</fullName>
    </recommendedName>
</protein>
<keyword evidence="3" id="KW-1185">Reference proteome</keyword>
<feature type="domain" description="Phospholipase C/D" evidence="1">
    <location>
        <begin position="17"/>
        <end position="112"/>
    </location>
</feature>
<comment type="caution">
    <text evidence="2">The sequence shown here is derived from an EMBL/GenBank/DDBJ whole genome shotgun (WGS) entry which is preliminary data.</text>
</comment>
<dbReference type="InterPro" id="IPR029002">
    <property type="entry name" value="PLPC/GPLD1"/>
</dbReference>
<evidence type="ECO:0000259" key="1">
    <source>
        <dbReference type="Pfam" id="PF00882"/>
    </source>
</evidence>
<evidence type="ECO:0000313" key="3">
    <source>
        <dbReference type="Proteomes" id="UP000641588"/>
    </source>
</evidence>
<accession>A0A972K0A8</accession>
<dbReference type="Pfam" id="PF00882">
    <property type="entry name" value="Zn_dep_PLPC"/>
    <property type="match status" value="1"/>
</dbReference>
<gene>
    <name evidence="2" type="ORF">GC093_10460</name>
</gene>
<organism evidence="2 3">
    <name type="scientific">Paenibacillus foliorum</name>
    <dbReference type="NCBI Taxonomy" id="2654974"/>
    <lineage>
        <taxon>Bacteria</taxon>
        <taxon>Bacillati</taxon>
        <taxon>Bacillota</taxon>
        <taxon>Bacilli</taxon>
        <taxon>Bacillales</taxon>
        <taxon>Paenibacillaceae</taxon>
        <taxon>Paenibacillus</taxon>
    </lineage>
</organism>
<proteinExistence type="predicted"/>
<dbReference type="AlphaFoldDB" id="A0A972K0A8"/>
<dbReference type="EMBL" id="WHOD01000049">
    <property type="protein sequence ID" value="NOU93640.1"/>
    <property type="molecule type" value="Genomic_DNA"/>
</dbReference>
<reference evidence="2" key="1">
    <citation type="submission" date="2019-10" db="EMBL/GenBank/DDBJ databases">
        <title>Description of Paenibacillus glebae sp. nov.</title>
        <authorList>
            <person name="Carlier A."/>
            <person name="Qi S."/>
        </authorList>
    </citation>
    <scope>NUCLEOTIDE SEQUENCE</scope>
    <source>
        <strain evidence="2">LMG 31456</strain>
    </source>
</reference>
<sequence length="221" mass="26190">MPLPMIHLSVAVNYMENEDIPAAFLLGNIAPDSIHMRKGTNRDDKRRTHLNVENGANKMDFIHAQYQHHIIQNNDEAWKWFVRGYFAHLLTDYFWVHSVYAQFKEQTSNDQLPPDDVKRAYYTDTDQIDFHIYKTKPWTPEVWTKLIATPIFPFAPYLSADEINFWRLRTIHWFDLLCEEPRITPKYITSSMAEKFISETTCKIKDLITGWDHKLIEQQIG</sequence>
<name>A0A972K0A8_9BACL</name>
<dbReference type="Proteomes" id="UP000641588">
    <property type="component" value="Unassembled WGS sequence"/>
</dbReference>